<evidence type="ECO:0000256" key="7">
    <source>
        <dbReference type="ARBA" id="ARBA00022840"/>
    </source>
</evidence>
<keyword evidence="7" id="KW-0067">ATP-binding</keyword>
<evidence type="ECO:0000313" key="11">
    <source>
        <dbReference type="EMBL" id="CAI9753933.1"/>
    </source>
</evidence>
<evidence type="ECO:0000256" key="8">
    <source>
        <dbReference type="ARBA" id="ARBA00047899"/>
    </source>
</evidence>
<evidence type="ECO:0000256" key="6">
    <source>
        <dbReference type="ARBA" id="ARBA00022777"/>
    </source>
</evidence>
<evidence type="ECO:0000256" key="9">
    <source>
        <dbReference type="ARBA" id="ARBA00048679"/>
    </source>
</evidence>
<dbReference type="InterPro" id="IPR000719">
    <property type="entry name" value="Prot_kinase_dom"/>
</dbReference>
<keyword evidence="4" id="KW-0808">Transferase</keyword>
<dbReference type="AlphaFoldDB" id="A0AAD1YPG0"/>
<dbReference type="PROSITE" id="PS50011">
    <property type="entry name" value="PROTEIN_KINASE_DOM"/>
    <property type="match status" value="1"/>
</dbReference>
<organism evidence="11 12">
    <name type="scientific">Fraxinus pennsylvanica</name>
    <dbReference type="NCBI Taxonomy" id="56036"/>
    <lineage>
        <taxon>Eukaryota</taxon>
        <taxon>Viridiplantae</taxon>
        <taxon>Streptophyta</taxon>
        <taxon>Embryophyta</taxon>
        <taxon>Tracheophyta</taxon>
        <taxon>Spermatophyta</taxon>
        <taxon>Magnoliopsida</taxon>
        <taxon>eudicotyledons</taxon>
        <taxon>Gunneridae</taxon>
        <taxon>Pentapetalae</taxon>
        <taxon>asterids</taxon>
        <taxon>lamiids</taxon>
        <taxon>Lamiales</taxon>
        <taxon>Oleaceae</taxon>
        <taxon>Oleeae</taxon>
        <taxon>Fraxinus</taxon>
    </lineage>
</organism>
<dbReference type="Pfam" id="PF00069">
    <property type="entry name" value="Pkinase"/>
    <property type="match status" value="1"/>
</dbReference>
<evidence type="ECO:0000313" key="12">
    <source>
        <dbReference type="Proteomes" id="UP000834106"/>
    </source>
</evidence>
<evidence type="ECO:0000256" key="4">
    <source>
        <dbReference type="ARBA" id="ARBA00022679"/>
    </source>
</evidence>
<dbReference type="PANTHER" id="PTHR44329">
    <property type="entry name" value="SERINE/THREONINE-PROTEIN KINASE TNNI3K-RELATED"/>
    <property type="match status" value="1"/>
</dbReference>
<keyword evidence="12" id="KW-1185">Reference proteome</keyword>
<dbReference type="PANTHER" id="PTHR44329:SF277">
    <property type="entry name" value="SERINE_THREONINE-PROTEIN KINASE HT1-LIKE"/>
    <property type="match status" value="1"/>
</dbReference>
<protein>
    <recommendedName>
        <fullName evidence="2">non-specific serine/threonine protein kinase</fullName>
        <ecNumber evidence="2">2.7.11.1</ecNumber>
    </recommendedName>
</protein>
<comment type="catalytic activity">
    <reaction evidence="8">
        <text>L-threonyl-[protein] + ATP = O-phospho-L-threonyl-[protein] + ADP + H(+)</text>
        <dbReference type="Rhea" id="RHEA:46608"/>
        <dbReference type="Rhea" id="RHEA-COMP:11060"/>
        <dbReference type="Rhea" id="RHEA-COMP:11605"/>
        <dbReference type="ChEBI" id="CHEBI:15378"/>
        <dbReference type="ChEBI" id="CHEBI:30013"/>
        <dbReference type="ChEBI" id="CHEBI:30616"/>
        <dbReference type="ChEBI" id="CHEBI:61977"/>
        <dbReference type="ChEBI" id="CHEBI:456216"/>
        <dbReference type="EC" id="2.7.11.1"/>
    </reaction>
</comment>
<proteinExistence type="inferred from homology"/>
<dbReference type="EMBL" id="OU503036">
    <property type="protein sequence ID" value="CAI9753933.1"/>
    <property type="molecule type" value="Genomic_DNA"/>
</dbReference>
<comment type="catalytic activity">
    <reaction evidence="9">
        <text>L-seryl-[protein] + ATP = O-phospho-L-seryl-[protein] + ADP + H(+)</text>
        <dbReference type="Rhea" id="RHEA:17989"/>
        <dbReference type="Rhea" id="RHEA-COMP:9863"/>
        <dbReference type="Rhea" id="RHEA-COMP:11604"/>
        <dbReference type="ChEBI" id="CHEBI:15378"/>
        <dbReference type="ChEBI" id="CHEBI:29999"/>
        <dbReference type="ChEBI" id="CHEBI:30616"/>
        <dbReference type="ChEBI" id="CHEBI:83421"/>
        <dbReference type="ChEBI" id="CHEBI:456216"/>
        <dbReference type="EC" id="2.7.11.1"/>
    </reaction>
</comment>
<keyword evidence="6" id="KW-0418">Kinase</keyword>
<dbReference type="Gene3D" id="3.30.200.20">
    <property type="entry name" value="Phosphorylase Kinase, domain 1"/>
    <property type="match status" value="1"/>
</dbReference>
<dbReference type="InterPro" id="IPR011009">
    <property type="entry name" value="Kinase-like_dom_sf"/>
</dbReference>
<evidence type="ECO:0000259" key="10">
    <source>
        <dbReference type="PROSITE" id="PS50011"/>
    </source>
</evidence>
<evidence type="ECO:0000256" key="2">
    <source>
        <dbReference type="ARBA" id="ARBA00012513"/>
    </source>
</evidence>
<dbReference type="Proteomes" id="UP000834106">
    <property type="component" value="Chromosome 1"/>
</dbReference>
<dbReference type="FunFam" id="3.30.200.20:FF:000060">
    <property type="entry name" value="Serine/threonine-protein kinase isoform 1"/>
    <property type="match status" value="1"/>
</dbReference>
<keyword evidence="5" id="KW-0547">Nucleotide-binding</keyword>
<dbReference type="EC" id="2.7.11.1" evidence="2"/>
<evidence type="ECO:0000256" key="1">
    <source>
        <dbReference type="ARBA" id="ARBA00010507"/>
    </source>
</evidence>
<comment type="similarity">
    <text evidence="1">Belongs to the protein kinase superfamily. TKL Ser/Thr protein kinase family. RAF subfamily.</text>
</comment>
<feature type="domain" description="Protein kinase" evidence="10">
    <location>
        <begin position="58"/>
        <end position="285"/>
    </location>
</feature>
<dbReference type="Gene3D" id="1.10.510.10">
    <property type="entry name" value="Transferase(Phosphotransferase) domain 1"/>
    <property type="match status" value="1"/>
</dbReference>
<evidence type="ECO:0000256" key="5">
    <source>
        <dbReference type="ARBA" id="ARBA00022741"/>
    </source>
</evidence>
<dbReference type="Pfam" id="PF07714">
    <property type="entry name" value="PK_Tyr_Ser-Thr"/>
    <property type="match status" value="1"/>
</dbReference>
<accession>A0AAD1YPG0</accession>
<sequence length="323" mass="36780">MKNFYWFKQIASTQSKLERRLSLGEYKRAVSWSKYLVSSGAEIKGGREEEWSADMSQLYVGNKFASGRHSRIYRGVYKQRDAAIKLISQPEEDGELAALLEKQFTSEVALLFRLRHPNIITFIAACKKPPVFCIITEYYPGGSLRKYLHQQEPYSLPLNLILKLALDIARDFGISCLESQCGSTKGFTGTYRWMAPEMIKEKQHTKKVDVYSFGIVVWELLTALIPFDDMTPEQAAFAVCQKNARPPLPSSCPMALCQLINQCWSSNPNKRPHFEEIVTILEKYTESLERNPDFFSSYEPPEGCTPSGCIPKCIARRSPSSRT</sequence>
<name>A0AAD1YPG0_9LAMI</name>
<gene>
    <name evidence="11" type="ORF">FPE_LOCUS1364</name>
</gene>
<evidence type="ECO:0000256" key="3">
    <source>
        <dbReference type="ARBA" id="ARBA00022527"/>
    </source>
</evidence>
<dbReference type="GO" id="GO:0005524">
    <property type="term" value="F:ATP binding"/>
    <property type="evidence" value="ECO:0007669"/>
    <property type="project" value="UniProtKB-KW"/>
</dbReference>
<dbReference type="InterPro" id="IPR001245">
    <property type="entry name" value="Ser-Thr/Tyr_kinase_cat_dom"/>
</dbReference>
<dbReference type="GO" id="GO:0004674">
    <property type="term" value="F:protein serine/threonine kinase activity"/>
    <property type="evidence" value="ECO:0007669"/>
    <property type="project" value="UniProtKB-KW"/>
</dbReference>
<dbReference type="CDD" id="cd13999">
    <property type="entry name" value="STKc_MAP3K-like"/>
    <property type="match status" value="1"/>
</dbReference>
<dbReference type="SUPFAM" id="SSF56112">
    <property type="entry name" value="Protein kinase-like (PK-like)"/>
    <property type="match status" value="1"/>
</dbReference>
<keyword evidence="3" id="KW-0723">Serine/threonine-protein kinase</keyword>
<reference evidence="11" key="1">
    <citation type="submission" date="2023-05" db="EMBL/GenBank/DDBJ databases">
        <authorList>
            <person name="Huff M."/>
        </authorList>
    </citation>
    <scope>NUCLEOTIDE SEQUENCE</scope>
</reference>
<dbReference type="InterPro" id="IPR051681">
    <property type="entry name" value="Ser/Thr_Kinases-Pseudokinases"/>
</dbReference>